<dbReference type="PANTHER" id="PTHR31066:SF85">
    <property type="entry name" value="OS02G0809100 PROTEIN"/>
    <property type="match status" value="1"/>
</dbReference>
<evidence type="ECO:0000256" key="1">
    <source>
        <dbReference type="SAM" id="MobiDB-lite"/>
    </source>
</evidence>
<dbReference type="InterPro" id="IPR000270">
    <property type="entry name" value="PB1_dom"/>
</dbReference>
<dbReference type="SMART" id="SM00666">
    <property type="entry name" value="PB1"/>
    <property type="match status" value="1"/>
</dbReference>
<protein>
    <recommendedName>
        <fullName evidence="2">PB1 domain-containing protein</fullName>
    </recommendedName>
</protein>
<evidence type="ECO:0000259" key="2">
    <source>
        <dbReference type="SMART" id="SM00666"/>
    </source>
</evidence>
<dbReference type="InterPro" id="IPR053198">
    <property type="entry name" value="Gynoecium_Dev_Regulator"/>
</dbReference>
<dbReference type="Gene3D" id="3.10.20.90">
    <property type="entry name" value="Phosphatidylinositol 3-kinase Catalytic Subunit, Chain A, domain 1"/>
    <property type="match status" value="1"/>
</dbReference>
<dbReference type="SUPFAM" id="SSF54277">
    <property type="entry name" value="CAD &amp; PB1 domains"/>
    <property type="match status" value="1"/>
</dbReference>
<dbReference type="AlphaFoldDB" id="A0AA38GVY1"/>
<evidence type="ECO:0000313" key="4">
    <source>
        <dbReference type="Proteomes" id="UP000824469"/>
    </source>
</evidence>
<feature type="compositionally biased region" description="Polar residues" evidence="1">
    <location>
        <begin position="183"/>
        <end position="198"/>
    </location>
</feature>
<dbReference type="PANTHER" id="PTHR31066">
    <property type="entry name" value="OS05G0427100 PROTEIN-RELATED"/>
    <property type="match status" value="1"/>
</dbReference>
<name>A0AA38GVY1_TAXCH</name>
<sequence length="397" mass="44205">MELHGNGITSPKSSEELGGNKFKFLCSYAGKILPRPGDGNLRYIGGETRVVAVRKNAIFQDIMNKLENLFGPSLILKYQLPIQDLDVLVSVTCDEDLQNMKEEYDRYESFCCKESCPLLRVFLFPAKQIVADSTAENQTLEQRYIDAVNGLLVPSKRLQPKFCDYSFSADPNRPTEMDVDCSAPSTARSNSGSAQTFQTDHPHHLAQALQEVDLNKPHTNHCTCKCKSTTKDRTGVFTQSKSMSHYITVDQSGSRKVPSETMIVVSNPSSPPSPSSVIVDLPPVQLQRVQSSPNLLQQCQGIPASAYFPVRPVAPRPAVTYRGRGGELPTGSRLRYNRSDNHINRPPHQFAYADHPFHQDKVMKMAQGVVSVTQESPINAGNQKHMIRNNSFKILRV</sequence>
<dbReference type="EMBL" id="JAHRHJ020000001">
    <property type="protein sequence ID" value="KAH9330241.1"/>
    <property type="molecule type" value="Genomic_DNA"/>
</dbReference>
<reference evidence="3 4" key="1">
    <citation type="journal article" date="2021" name="Nat. Plants">
        <title>The Taxus genome provides insights into paclitaxel biosynthesis.</title>
        <authorList>
            <person name="Xiong X."/>
            <person name="Gou J."/>
            <person name="Liao Q."/>
            <person name="Li Y."/>
            <person name="Zhou Q."/>
            <person name="Bi G."/>
            <person name="Li C."/>
            <person name="Du R."/>
            <person name="Wang X."/>
            <person name="Sun T."/>
            <person name="Guo L."/>
            <person name="Liang H."/>
            <person name="Lu P."/>
            <person name="Wu Y."/>
            <person name="Zhang Z."/>
            <person name="Ro D.K."/>
            <person name="Shang Y."/>
            <person name="Huang S."/>
            <person name="Yan J."/>
        </authorList>
    </citation>
    <scope>NUCLEOTIDE SEQUENCE [LARGE SCALE GENOMIC DNA]</scope>
    <source>
        <strain evidence="3">Ta-2019</strain>
    </source>
</reference>
<proteinExistence type="predicted"/>
<organism evidence="3 4">
    <name type="scientific">Taxus chinensis</name>
    <name type="common">Chinese yew</name>
    <name type="synonym">Taxus wallichiana var. chinensis</name>
    <dbReference type="NCBI Taxonomy" id="29808"/>
    <lineage>
        <taxon>Eukaryota</taxon>
        <taxon>Viridiplantae</taxon>
        <taxon>Streptophyta</taxon>
        <taxon>Embryophyta</taxon>
        <taxon>Tracheophyta</taxon>
        <taxon>Spermatophyta</taxon>
        <taxon>Pinopsida</taxon>
        <taxon>Pinidae</taxon>
        <taxon>Conifers II</taxon>
        <taxon>Cupressales</taxon>
        <taxon>Taxaceae</taxon>
        <taxon>Taxus</taxon>
    </lineage>
</organism>
<keyword evidence="4" id="KW-1185">Reference proteome</keyword>
<dbReference type="CDD" id="cd06410">
    <property type="entry name" value="PB1_UP2"/>
    <property type="match status" value="1"/>
</dbReference>
<gene>
    <name evidence="3" type="ORF">KI387_002349</name>
</gene>
<feature type="domain" description="PB1" evidence="2">
    <location>
        <begin position="36"/>
        <end position="126"/>
    </location>
</feature>
<accession>A0AA38GVY1</accession>
<comment type="caution">
    <text evidence="3">The sequence shown here is derived from an EMBL/GenBank/DDBJ whole genome shotgun (WGS) entry which is preliminary data.</text>
</comment>
<dbReference type="OMA" id="MSHYITV"/>
<evidence type="ECO:0000313" key="3">
    <source>
        <dbReference type="EMBL" id="KAH9330241.1"/>
    </source>
</evidence>
<dbReference type="Pfam" id="PF00564">
    <property type="entry name" value="PB1"/>
    <property type="match status" value="1"/>
</dbReference>
<dbReference type="Proteomes" id="UP000824469">
    <property type="component" value="Unassembled WGS sequence"/>
</dbReference>
<feature type="region of interest" description="Disordered" evidence="1">
    <location>
        <begin position="176"/>
        <end position="198"/>
    </location>
</feature>